<reference evidence="1 2" key="1">
    <citation type="submission" date="2020-06" db="EMBL/GenBank/DDBJ databases">
        <authorList>
            <person name="Li R."/>
            <person name="Bekaert M."/>
        </authorList>
    </citation>
    <scope>NUCLEOTIDE SEQUENCE [LARGE SCALE GENOMIC DNA]</scope>
    <source>
        <strain evidence="2">wild</strain>
    </source>
</reference>
<dbReference type="Proteomes" id="UP000507470">
    <property type="component" value="Unassembled WGS sequence"/>
</dbReference>
<name>A0A6J8D5R8_MYTCO</name>
<dbReference type="EMBL" id="CACVKT020006658">
    <property type="protein sequence ID" value="CAC5403027.1"/>
    <property type="molecule type" value="Genomic_DNA"/>
</dbReference>
<evidence type="ECO:0000313" key="1">
    <source>
        <dbReference type="EMBL" id="CAC5403027.1"/>
    </source>
</evidence>
<keyword evidence="2" id="KW-1185">Reference proteome</keyword>
<gene>
    <name evidence="1" type="ORF">MCOR_36943</name>
</gene>
<protein>
    <submittedName>
        <fullName evidence="1">E7.6.2.1</fullName>
    </submittedName>
</protein>
<evidence type="ECO:0000313" key="2">
    <source>
        <dbReference type="Proteomes" id="UP000507470"/>
    </source>
</evidence>
<organism evidence="1 2">
    <name type="scientific">Mytilus coruscus</name>
    <name type="common">Sea mussel</name>
    <dbReference type="NCBI Taxonomy" id="42192"/>
    <lineage>
        <taxon>Eukaryota</taxon>
        <taxon>Metazoa</taxon>
        <taxon>Spiralia</taxon>
        <taxon>Lophotrochozoa</taxon>
        <taxon>Mollusca</taxon>
        <taxon>Bivalvia</taxon>
        <taxon>Autobranchia</taxon>
        <taxon>Pteriomorphia</taxon>
        <taxon>Mytilida</taxon>
        <taxon>Mytiloidea</taxon>
        <taxon>Mytilidae</taxon>
        <taxon>Mytilinae</taxon>
        <taxon>Mytilus</taxon>
    </lineage>
</organism>
<sequence length="160" mass="17657">MRMMQGLYGEGMTDAGIKIKGRNDRCRDLDIGNDRDRGISGLGSDEDAMITREGMTDAGIKVWVLTGVVKNEDLQGFGMTDAGIKIKKGRGISGFRRRMMQGFKGRMTDRIRDRGISGLGDEDAMIIREGMTDAGIKVWVLAGMGIGSRDYKGRNDRCRD</sequence>
<accession>A0A6J8D5R8</accession>
<proteinExistence type="predicted"/>
<dbReference type="AlphaFoldDB" id="A0A6J8D5R8"/>